<feature type="transmembrane region" description="Helical" evidence="7">
    <location>
        <begin position="142"/>
        <end position="161"/>
    </location>
</feature>
<organism evidence="9 10">
    <name type="scientific">Candidatus Entotheonella gemina</name>
    <dbReference type="NCBI Taxonomy" id="1429439"/>
    <lineage>
        <taxon>Bacteria</taxon>
        <taxon>Pseudomonadati</taxon>
        <taxon>Nitrospinota/Tectimicrobiota group</taxon>
        <taxon>Candidatus Tectimicrobiota</taxon>
        <taxon>Candidatus Entotheonellia</taxon>
        <taxon>Candidatus Entotheonellales</taxon>
        <taxon>Candidatus Entotheonellaceae</taxon>
        <taxon>Candidatus Entotheonella</taxon>
    </lineage>
</organism>
<dbReference type="Pfam" id="PF00528">
    <property type="entry name" value="BPD_transp_1"/>
    <property type="match status" value="1"/>
</dbReference>
<comment type="caution">
    <text evidence="9">The sequence shown here is derived from an EMBL/GenBank/DDBJ whole genome shotgun (WGS) entry which is preliminary data.</text>
</comment>
<keyword evidence="10" id="KW-1185">Reference proteome</keyword>
<name>W4MC62_9BACT</name>
<evidence type="ECO:0000256" key="1">
    <source>
        <dbReference type="ARBA" id="ARBA00004651"/>
    </source>
</evidence>
<dbReference type="InterPro" id="IPR035906">
    <property type="entry name" value="MetI-like_sf"/>
</dbReference>
<evidence type="ECO:0000313" key="10">
    <source>
        <dbReference type="Proteomes" id="UP000019140"/>
    </source>
</evidence>
<dbReference type="GO" id="GO:0005886">
    <property type="term" value="C:plasma membrane"/>
    <property type="evidence" value="ECO:0007669"/>
    <property type="project" value="UniProtKB-SubCell"/>
</dbReference>
<evidence type="ECO:0000256" key="5">
    <source>
        <dbReference type="ARBA" id="ARBA00022989"/>
    </source>
</evidence>
<evidence type="ECO:0000256" key="2">
    <source>
        <dbReference type="ARBA" id="ARBA00022448"/>
    </source>
</evidence>
<protein>
    <recommendedName>
        <fullName evidence="8">ABC transmembrane type-1 domain-containing protein</fullName>
    </recommendedName>
</protein>
<dbReference type="CDD" id="cd06261">
    <property type="entry name" value="TM_PBP2"/>
    <property type="match status" value="1"/>
</dbReference>
<evidence type="ECO:0000256" key="6">
    <source>
        <dbReference type="ARBA" id="ARBA00023136"/>
    </source>
</evidence>
<feature type="transmembrane region" description="Helical" evidence="7">
    <location>
        <begin position="101"/>
        <end position="121"/>
    </location>
</feature>
<keyword evidence="5 7" id="KW-1133">Transmembrane helix</keyword>
<keyword evidence="2 7" id="KW-0813">Transport</keyword>
<evidence type="ECO:0000259" key="8">
    <source>
        <dbReference type="PROSITE" id="PS50928"/>
    </source>
</evidence>
<dbReference type="PROSITE" id="PS50928">
    <property type="entry name" value="ABC_TM1"/>
    <property type="match status" value="1"/>
</dbReference>
<dbReference type="PANTHER" id="PTHR43163:SF6">
    <property type="entry name" value="DIPEPTIDE TRANSPORT SYSTEM PERMEASE PROTEIN DPPB-RELATED"/>
    <property type="match status" value="1"/>
</dbReference>
<evidence type="ECO:0000256" key="4">
    <source>
        <dbReference type="ARBA" id="ARBA00022692"/>
    </source>
</evidence>
<feature type="transmembrane region" description="Helical" evidence="7">
    <location>
        <begin position="181"/>
        <end position="200"/>
    </location>
</feature>
<feature type="transmembrane region" description="Helical" evidence="7">
    <location>
        <begin position="235"/>
        <end position="257"/>
    </location>
</feature>
<comment type="similarity">
    <text evidence="7">Belongs to the binding-protein-dependent transport system permease family.</text>
</comment>
<feature type="domain" description="ABC transmembrane type-1" evidence="8">
    <location>
        <begin position="95"/>
        <end position="304"/>
    </location>
</feature>
<dbReference type="InterPro" id="IPR000515">
    <property type="entry name" value="MetI-like"/>
</dbReference>
<sequence>MKEYIVKRLLTVIPTVLGITIVVFLAMRLIPGDPIDLILADDYSEEARAQLEREYGLDKPFHIQYIKWLWQMLQGNWGRSILTDRPVLPDVLMKLPVSLELIMASMLVSLLIAIPAGIISATKPYSARDYTAMTTALVGNSVPDFFVGILLVLLFSHTLGLLPVNGYVKMSDGVWQNLSHIILPALALGFARAAILTRLVRASMLEVLKLDYVTTARAKGVRERWVVLKHALQNALIPTVTVIGLQIGFIIGGAIVIETVFTVPGLGQFGIDAISGRDYPQVQAFILVTAMVFVLSNLAVDLLYAVLDPRISYAKKGSE</sequence>
<keyword evidence="3" id="KW-1003">Cell membrane</keyword>
<dbReference type="InterPro" id="IPR045621">
    <property type="entry name" value="BPD_transp_1_N"/>
</dbReference>
<evidence type="ECO:0000313" key="9">
    <source>
        <dbReference type="EMBL" id="ETX07770.1"/>
    </source>
</evidence>
<dbReference type="GO" id="GO:0071916">
    <property type="term" value="F:dipeptide transmembrane transporter activity"/>
    <property type="evidence" value="ECO:0007669"/>
    <property type="project" value="TreeGrafter"/>
</dbReference>
<gene>
    <name evidence="9" type="ORF">ETSY2_09275</name>
</gene>
<comment type="subcellular location">
    <subcellularLocation>
        <location evidence="1 7">Cell membrane</location>
        <topology evidence="1 7">Multi-pass membrane protein</topology>
    </subcellularLocation>
</comment>
<accession>W4MC62</accession>
<dbReference type="Gene3D" id="1.10.3720.10">
    <property type="entry name" value="MetI-like"/>
    <property type="match status" value="1"/>
</dbReference>
<keyword evidence="4 7" id="KW-0812">Transmembrane</keyword>
<reference evidence="9 10" key="1">
    <citation type="journal article" date="2014" name="Nature">
        <title>An environmental bacterial taxon with a large and distinct metabolic repertoire.</title>
        <authorList>
            <person name="Wilson M.C."/>
            <person name="Mori T."/>
            <person name="Ruckert C."/>
            <person name="Uria A.R."/>
            <person name="Helf M.J."/>
            <person name="Takada K."/>
            <person name="Gernert C."/>
            <person name="Steffens U.A."/>
            <person name="Heycke N."/>
            <person name="Schmitt S."/>
            <person name="Rinke C."/>
            <person name="Helfrich E.J."/>
            <person name="Brachmann A.O."/>
            <person name="Gurgui C."/>
            <person name="Wakimoto T."/>
            <person name="Kracht M."/>
            <person name="Crusemann M."/>
            <person name="Hentschel U."/>
            <person name="Abe I."/>
            <person name="Matsunaga S."/>
            <person name="Kalinowski J."/>
            <person name="Takeyama H."/>
            <person name="Piel J."/>
        </authorList>
    </citation>
    <scope>NUCLEOTIDE SEQUENCE [LARGE SCALE GENOMIC DNA]</scope>
    <source>
        <strain evidence="10">TSY2</strain>
    </source>
</reference>
<dbReference type="AlphaFoldDB" id="W4MC62"/>
<evidence type="ECO:0000256" key="7">
    <source>
        <dbReference type="RuleBase" id="RU363032"/>
    </source>
</evidence>
<evidence type="ECO:0000256" key="3">
    <source>
        <dbReference type="ARBA" id="ARBA00022475"/>
    </source>
</evidence>
<proteinExistence type="inferred from homology"/>
<feature type="transmembrane region" description="Helical" evidence="7">
    <location>
        <begin position="284"/>
        <end position="307"/>
    </location>
</feature>
<dbReference type="PANTHER" id="PTHR43163">
    <property type="entry name" value="DIPEPTIDE TRANSPORT SYSTEM PERMEASE PROTEIN DPPB-RELATED"/>
    <property type="match status" value="1"/>
</dbReference>
<dbReference type="Pfam" id="PF19300">
    <property type="entry name" value="BPD_transp_1_N"/>
    <property type="match status" value="1"/>
</dbReference>
<dbReference type="HOGENOM" id="CLU_036879_0_1_7"/>
<dbReference type="Proteomes" id="UP000019140">
    <property type="component" value="Unassembled WGS sequence"/>
</dbReference>
<dbReference type="EMBL" id="AZHX01000376">
    <property type="protein sequence ID" value="ETX07770.1"/>
    <property type="molecule type" value="Genomic_DNA"/>
</dbReference>
<feature type="transmembrane region" description="Helical" evidence="7">
    <location>
        <begin position="9"/>
        <end position="30"/>
    </location>
</feature>
<keyword evidence="6 7" id="KW-0472">Membrane</keyword>
<dbReference type="SUPFAM" id="SSF161098">
    <property type="entry name" value="MetI-like"/>
    <property type="match status" value="1"/>
</dbReference>